<gene>
    <name evidence="3" type="primary">ordL</name>
    <name evidence="3" type="ORF">SAMCFNEI73_Ch2497</name>
</gene>
<dbReference type="InterPro" id="IPR036188">
    <property type="entry name" value="FAD/NAD-bd_sf"/>
</dbReference>
<dbReference type="Gene3D" id="3.50.50.60">
    <property type="entry name" value="FAD/NAD(P)-binding domain"/>
    <property type="match status" value="1"/>
</dbReference>
<dbReference type="SUPFAM" id="SSF51905">
    <property type="entry name" value="FAD/NAD(P)-binding domain"/>
    <property type="match status" value="1"/>
</dbReference>
<evidence type="ECO:0000259" key="2">
    <source>
        <dbReference type="Pfam" id="PF01266"/>
    </source>
</evidence>
<name>A0A1L3LNW8_9HYPH</name>
<evidence type="ECO:0000256" key="1">
    <source>
        <dbReference type="ARBA" id="ARBA00023002"/>
    </source>
</evidence>
<dbReference type="Gene3D" id="3.30.9.10">
    <property type="entry name" value="D-Amino Acid Oxidase, subunit A, domain 2"/>
    <property type="match status" value="1"/>
</dbReference>
<dbReference type="InterPro" id="IPR006076">
    <property type="entry name" value="FAD-dep_OxRdtase"/>
</dbReference>
<dbReference type="GO" id="GO:0005737">
    <property type="term" value="C:cytoplasm"/>
    <property type="evidence" value="ECO:0007669"/>
    <property type="project" value="TreeGrafter"/>
</dbReference>
<dbReference type="Proteomes" id="UP000182306">
    <property type="component" value="Chromosome"/>
</dbReference>
<dbReference type="KEGG" id="same:SAMCFNEI73_Ch2497"/>
<keyword evidence="4" id="KW-1185">Reference proteome</keyword>
<dbReference type="PRINTS" id="PR00420">
    <property type="entry name" value="RNGMNOXGNASE"/>
</dbReference>
<dbReference type="Pfam" id="PF01266">
    <property type="entry name" value="DAO"/>
    <property type="match status" value="1"/>
</dbReference>
<dbReference type="STRING" id="194963.SAMCFNEI73_Ch2497"/>
<evidence type="ECO:0000313" key="4">
    <source>
        <dbReference type="Proteomes" id="UP000182306"/>
    </source>
</evidence>
<dbReference type="GO" id="GO:0016491">
    <property type="term" value="F:oxidoreductase activity"/>
    <property type="evidence" value="ECO:0007669"/>
    <property type="project" value="UniProtKB-KW"/>
</dbReference>
<dbReference type="AlphaFoldDB" id="A0A1L3LNW8"/>
<accession>A0A1L3LNW8</accession>
<sequence>MKNFAAMVLSKAKNPSITAKEWPAMAMERPLPNLWHATAPAAPETGRLGGDIAADVAIIGGGFTGLSAALHLAEMGVKAVVIEARMIGYGGSGRNVGLVNAGMWVKPDDLLATLGAQAGGRLLNELGHGPSLVYDLVERHRIECEAVRNGTLHMAVGPEGLKEITEREAQWRKLGAPVEALPAEKARMLSGAEGFTGALLDRRAGTIQPLAYARGLARAALKAGAQIFTETPLVAAERSGDVWKLWAGRGTLTARHVIVATEAYGALIDGAPWRTQTQELTVLPYFQFATNPLPHDVAGRILPERKGGWDTGLVMTSFRMDRQNRLIFGSIGRLDAMAAGTHRAFAARSVRKLFPYIGDFRFEYWWDGRIGMTTNHLPVMHALAPNVVSVSGYNGRGIAPGTVFGRALARHVTGDVSAIPLAETPITPDPWRNVKSAFYHAGAQAKHFIDRRF</sequence>
<proteinExistence type="predicted"/>
<keyword evidence="1" id="KW-0560">Oxidoreductase</keyword>
<organism evidence="3 4">
    <name type="scientific">Sinorhizobium americanum</name>
    <dbReference type="NCBI Taxonomy" id="194963"/>
    <lineage>
        <taxon>Bacteria</taxon>
        <taxon>Pseudomonadati</taxon>
        <taxon>Pseudomonadota</taxon>
        <taxon>Alphaproteobacteria</taxon>
        <taxon>Hyphomicrobiales</taxon>
        <taxon>Rhizobiaceae</taxon>
        <taxon>Sinorhizobium/Ensifer group</taxon>
        <taxon>Sinorhizobium</taxon>
    </lineage>
</organism>
<dbReference type="PANTHER" id="PTHR13847:SF281">
    <property type="entry name" value="FAD DEPENDENT OXIDOREDUCTASE DOMAIN-CONTAINING PROTEIN"/>
    <property type="match status" value="1"/>
</dbReference>
<protein>
    <submittedName>
        <fullName evidence="3">Oxidoreductase OrdL</fullName>
    </submittedName>
</protein>
<dbReference type="PANTHER" id="PTHR13847">
    <property type="entry name" value="SARCOSINE DEHYDROGENASE-RELATED"/>
    <property type="match status" value="1"/>
</dbReference>
<dbReference type="EMBL" id="CP013107">
    <property type="protein sequence ID" value="APG91775.1"/>
    <property type="molecule type" value="Genomic_DNA"/>
</dbReference>
<evidence type="ECO:0000313" key="3">
    <source>
        <dbReference type="EMBL" id="APG91775.1"/>
    </source>
</evidence>
<reference evidence="3 4" key="1">
    <citation type="submission" date="2015-10" db="EMBL/GenBank/DDBJ databases">
        <title>Genomic differences between typical nodule nitrogen-fixing rhizobial strains and those coming from bean seeds.</title>
        <authorList>
            <person name="Peralta H."/>
            <person name="Aguilar-Vera A."/>
            <person name="Diaz R."/>
            <person name="Mora Y."/>
            <person name="Martinez-Batallar G."/>
            <person name="Salazar E."/>
            <person name="Vargas-Lagunas C."/>
            <person name="Encarnacion S."/>
            <person name="Girard L."/>
            <person name="Mora J."/>
        </authorList>
    </citation>
    <scope>NUCLEOTIDE SEQUENCE [LARGE SCALE GENOMIC DNA]</scope>
    <source>
        <strain evidence="3 4">CFNEI 73</strain>
    </source>
</reference>
<feature type="domain" description="FAD dependent oxidoreductase" evidence="2">
    <location>
        <begin position="55"/>
        <end position="410"/>
    </location>
</feature>